<evidence type="ECO:0000256" key="7">
    <source>
        <dbReference type="ARBA" id="ARBA00005412"/>
    </source>
</evidence>
<dbReference type="GO" id="GO:0009423">
    <property type="term" value="P:chorismate biosynthetic process"/>
    <property type="evidence" value="ECO:0007669"/>
    <property type="project" value="UniProtKB-UniRule"/>
</dbReference>
<evidence type="ECO:0000256" key="18">
    <source>
        <dbReference type="ARBA" id="ARBA00023285"/>
    </source>
</evidence>
<dbReference type="GO" id="GO:0046872">
    <property type="term" value="F:metal ion binding"/>
    <property type="evidence" value="ECO:0007669"/>
    <property type="project" value="UniProtKB-KW"/>
</dbReference>
<feature type="binding site" evidence="19">
    <location>
        <position position="255"/>
    </location>
    <ligand>
        <name>Zn(2+)</name>
        <dbReference type="ChEBI" id="CHEBI:29105"/>
    </ligand>
</feature>
<feature type="domain" description="3-dehydroquinate synthase C-terminal" evidence="21">
    <location>
        <begin position="188"/>
        <end position="332"/>
    </location>
</feature>
<evidence type="ECO:0000256" key="13">
    <source>
        <dbReference type="ARBA" id="ARBA00022741"/>
    </source>
</evidence>
<dbReference type="GO" id="GO:0000166">
    <property type="term" value="F:nucleotide binding"/>
    <property type="evidence" value="ECO:0007669"/>
    <property type="project" value="UniProtKB-KW"/>
</dbReference>
<evidence type="ECO:0000256" key="12">
    <source>
        <dbReference type="ARBA" id="ARBA00022723"/>
    </source>
</evidence>
<dbReference type="GO" id="GO:0008652">
    <property type="term" value="P:amino acid biosynthetic process"/>
    <property type="evidence" value="ECO:0007669"/>
    <property type="project" value="UniProtKB-KW"/>
</dbReference>
<evidence type="ECO:0000256" key="10">
    <source>
        <dbReference type="ARBA" id="ARBA00022490"/>
    </source>
</evidence>
<keyword evidence="17 19" id="KW-0456">Lyase</keyword>
<evidence type="ECO:0000259" key="21">
    <source>
        <dbReference type="Pfam" id="PF24621"/>
    </source>
</evidence>
<dbReference type="GO" id="GO:0003856">
    <property type="term" value="F:3-dehydroquinate synthase activity"/>
    <property type="evidence" value="ECO:0007669"/>
    <property type="project" value="UniProtKB-UniRule"/>
</dbReference>
<keyword evidence="13 19" id="KW-0547">Nucleotide-binding</keyword>
<dbReference type="HAMAP" id="MF_00110">
    <property type="entry name" value="DHQ_synthase"/>
    <property type="match status" value="1"/>
</dbReference>
<dbReference type="Pfam" id="PF01761">
    <property type="entry name" value="DHQ_synthase"/>
    <property type="match status" value="1"/>
</dbReference>
<evidence type="ECO:0000256" key="1">
    <source>
        <dbReference type="ARBA" id="ARBA00001393"/>
    </source>
</evidence>
<keyword evidence="18 19" id="KW-0170">Cobalt</keyword>
<reference evidence="22 23" key="1">
    <citation type="submission" date="2019-08" db="EMBL/GenBank/DDBJ databases">
        <title>Deep-cultivation of Planctomycetes and their phenomic and genomic characterization uncovers novel biology.</title>
        <authorList>
            <person name="Wiegand S."/>
            <person name="Jogler M."/>
            <person name="Boedeker C."/>
            <person name="Pinto D."/>
            <person name="Vollmers J."/>
            <person name="Rivas-Marin E."/>
            <person name="Kohn T."/>
            <person name="Peeters S.H."/>
            <person name="Heuer A."/>
            <person name="Rast P."/>
            <person name="Oberbeckmann S."/>
            <person name="Bunk B."/>
            <person name="Jeske O."/>
            <person name="Meyerdierks A."/>
            <person name="Storesund J.E."/>
            <person name="Kallscheuer N."/>
            <person name="Luecker S."/>
            <person name="Lage O.M."/>
            <person name="Pohl T."/>
            <person name="Merkel B.J."/>
            <person name="Hornburger P."/>
            <person name="Mueller R.-W."/>
            <person name="Bruemmer F."/>
            <person name="Labrenz M."/>
            <person name="Spormann A.M."/>
            <person name="Op den Camp H."/>
            <person name="Overmann J."/>
            <person name="Amann R."/>
            <person name="Jetten M.S.M."/>
            <person name="Mascher T."/>
            <person name="Medema M.H."/>
            <person name="Devos D.P."/>
            <person name="Kaster A.-K."/>
            <person name="Ovreas L."/>
            <person name="Rohde M."/>
            <person name="Galperin M.Y."/>
            <person name="Jogler C."/>
        </authorList>
    </citation>
    <scope>NUCLEOTIDE SEQUENCE [LARGE SCALE GENOMIC DNA]</scope>
    <source>
        <strain evidence="22 23">UC8</strain>
    </source>
</reference>
<dbReference type="FunFam" id="3.40.50.1970:FF:000007">
    <property type="entry name" value="Pentafunctional AROM polypeptide"/>
    <property type="match status" value="1"/>
</dbReference>
<evidence type="ECO:0000256" key="19">
    <source>
        <dbReference type="HAMAP-Rule" id="MF_00110"/>
    </source>
</evidence>
<dbReference type="Gene3D" id="3.40.50.1970">
    <property type="match status" value="1"/>
</dbReference>
<evidence type="ECO:0000256" key="5">
    <source>
        <dbReference type="ARBA" id="ARBA00004496"/>
    </source>
</evidence>
<feature type="binding site" evidence="19">
    <location>
        <position position="191"/>
    </location>
    <ligand>
        <name>Zn(2+)</name>
        <dbReference type="ChEBI" id="CHEBI:29105"/>
    </ligand>
</feature>
<dbReference type="PIRSF" id="PIRSF001455">
    <property type="entry name" value="DHQ_synth"/>
    <property type="match status" value="1"/>
</dbReference>
<dbReference type="PANTHER" id="PTHR43622:SF7">
    <property type="entry name" value="3-DEHYDROQUINATE SYNTHASE, CHLOROPLASTIC"/>
    <property type="match status" value="1"/>
</dbReference>
<dbReference type="NCBIfam" id="TIGR01357">
    <property type="entry name" value="aroB"/>
    <property type="match status" value="1"/>
</dbReference>
<dbReference type="InterPro" id="IPR050071">
    <property type="entry name" value="Dehydroquinate_synthase"/>
</dbReference>
<evidence type="ECO:0000256" key="6">
    <source>
        <dbReference type="ARBA" id="ARBA00004661"/>
    </source>
</evidence>
<feature type="binding site" evidence="19">
    <location>
        <begin position="112"/>
        <end position="116"/>
    </location>
    <ligand>
        <name>NAD(+)</name>
        <dbReference type="ChEBI" id="CHEBI:57540"/>
    </ligand>
</feature>
<dbReference type="AlphaFoldDB" id="A0A5B9QZ34"/>
<evidence type="ECO:0000256" key="4">
    <source>
        <dbReference type="ARBA" id="ARBA00003485"/>
    </source>
</evidence>
<evidence type="ECO:0000256" key="15">
    <source>
        <dbReference type="ARBA" id="ARBA00023027"/>
    </source>
</evidence>
<dbReference type="RefSeq" id="WP_068141069.1">
    <property type="nucleotide sequence ID" value="NZ_CP042914.1"/>
</dbReference>
<dbReference type="Gene3D" id="1.20.1090.10">
    <property type="entry name" value="Dehydroquinate synthase-like - alpha domain"/>
    <property type="match status" value="1"/>
</dbReference>
<dbReference type="GO" id="GO:0009073">
    <property type="term" value="P:aromatic amino acid family biosynthetic process"/>
    <property type="evidence" value="ECO:0007669"/>
    <property type="project" value="UniProtKB-KW"/>
</dbReference>
<dbReference type="InterPro" id="IPR030960">
    <property type="entry name" value="DHQS/DOIS_N"/>
</dbReference>
<dbReference type="EC" id="4.2.3.4" evidence="8 19"/>
<evidence type="ECO:0000256" key="9">
    <source>
        <dbReference type="ARBA" id="ARBA00017684"/>
    </source>
</evidence>
<accession>A0A5B9QZ34</accession>
<feature type="binding site" evidence="19">
    <location>
        <position position="272"/>
    </location>
    <ligand>
        <name>Zn(2+)</name>
        <dbReference type="ChEBI" id="CHEBI:29105"/>
    </ligand>
</feature>
<comment type="cofactor">
    <cofactor evidence="19">
        <name>Co(2+)</name>
        <dbReference type="ChEBI" id="CHEBI:48828"/>
    </cofactor>
    <cofactor evidence="19">
        <name>Zn(2+)</name>
        <dbReference type="ChEBI" id="CHEBI:29105"/>
    </cofactor>
    <text evidence="19">Binds 1 divalent metal cation per subunit. Can use either Co(2+) or Zn(2+).</text>
</comment>
<dbReference type="UniPathway" id="UPA00053">
    <property type="reaction ID" value="UER00085"/>
</dbReference>
<feature type="binding site" evidence="19">
    <location>
        <position position="158"/>
    </location>
    <ligand>
        <name>NAD(+)</name>
        <dbReference type="ChEBI" id="CHEBI:57540"/>
    </ligand>
</feature>
<comment type="subcellular location">
    <subcellularLocation>
        <location evidence="5 19">Cytoplasm</location>
    </subcellularLocation>
</comment>
<dbReference type="InterPro" id="IPR030963">
    <property type="entry name" value="DHQ_synth_fam"/>
</dbReference>
<evidence type="ECO:0000256" key="3">
    <source>
        <dbReference type="ARBA" id="ARBA00001947"/>
    </source>
</evidence>
<sequence>MSESPLQEVTVPLSPDAYSIFIGTDWWSGLGGKIRETLSDMSHAMLVYDSEVRSSWAEPLAEQLRGAGVRVDLVEVLSGENSKSVQRLEQIWEQMRVDRADRQSVVIAVGGGVVGDLAGFAAATFNRGVRLVQVPTTLLSQVDSSVGGKTGINLPDAKNIVGAFWQPSLVLIDTATLSTLPPRTFHSGLAEVAKYGVIADAQFFGWLEQHAEALAKADHEAVRHAIAVSCQTKADVVVADERETSGRRATLNYGHTFGHAIEATAGYWKFLHGEAVAIGMQMAAHLARALGRVDDEFVQRQHDLLLRLQLPVCWQDAEPELMLQTMQSDKKVAHGKLRFVLPTRIGHVELVGDVDEKLVINAINACKI</sequence>
<evidence type="ECO:0000259" key="20">
    <source>
        <dbReference type="Pfam" id="PF01761"/>
    </source>
</evidence>
<evidence type="ECO:0000256" key="8">
    <source>
        <dbReference type="ARBA" id="ARBA00013031"/>
    </source>
</evidence>
<dbReference type="CDD" id="cd08195">
    <property type="entry name" value="DHQS"/>
    <property type="match status" value="1"/>
</dbReference>
<protein>
    <recommendedName>
        <fullName evidence="9 19">3-dehydroquinate synthase</fullName>
        <shortName evidence="19">DHQS</shortName>
        <ecNumber evidence="8 19">4.2.3.4</ecNumber>
    </recommendedName>
</protein>
<dbReference type="EMBL" id="CP042914">
    <property type="protein sequence ID" value="QEG42426.1"/>
    <property type="molecule type" value="Genomic_DNA"/>
</dbReference>
<dbReference type="SUPFAM" id="SSF56796">
    <property type="entry name" value="Dehydroquinate synthase-like"/>
    <property type="match status" value="1"/>
</dbReference>
<keyword evidence="12 19" id="KW-0479">Metal-binding</keyword>
<evidence type="ECO:0000256" key="2">
    <source>
        <dbReference type="ARBA" id="ARBA00001911"/>
    </source>
</evidence>
<feature type="binding site" evidence="19">
    <location>
        <position position="149"/>
    </location>
    <ligand>
        <name>NAD(+)</name>
        <dbReference type="ChEBI" id="CHEBI:57540"/>
    </ligand>
</feature>
<evidence type="ECO:0000313" key="22">
    <source>
        <dbReference type="EMBL" id="QEG42426.1"/>
    </source>
</evidence>
<comment type="catalytic activity">
    <reaction evidence="1 19">
        <text>7-phospho-2-dehydro-3-deoxy-D-arabino-heptonate = 3-dehydroquinate + phosphate</text>
        <dbReference type="Rhea" id="RHEA:21968"/>
        <dbReference type="ChEBI" id="CHEBI:32364"/>
        <dbReference type="ChEBI" id="CHEBI:43474"/>
        <dbReference type="ChEBI" id="CHEBI:58394"/>
        <dbReference type="EC" id="4.2.3.4"/>
    </reaction>
</comment>
<feature type="binding site" evidence="19">
    <location>
        <begin position="136"/>
        <end position="137"/>
    </location>
    <ligand>
        <name>NAD(+)</name>
        <dbReference type="ChEBI" id="CHEBI:57540"/>
    </ligand>
</feature>
<dbReference type="GO" id="GO:0005737">
    <property type="term" value="C:cytoplasm"/>
    <property type="evidence" value="ECO:0007669"/>
    <property type="project" value="UniProtKB-SubCell"/>
</dbReference>
<feature type="domain" description="3-dehydroquinate synthase N-terminal" evidence="20">
    <location>
        <begin position="75"/>
        <end position="186"/>
    </location>
</feature>
<feature type="binding site" evidence="19">
    <location>
        <begin position="176"/>
        <end position="179"/>
    </location>
    <ligand>
        <name>NAD(+)</name>
        <dbReference type="ChEBI" id="CHEBI:57540"/>
    </ligand>
</feature>
<evidence type="ECO:0000313" key="23">
    <source>
        <dbReference type="Proteomes" id="UP000325286"/>
    </source>
</evidence>
<dbReference type="InterPro" id="IPR016037">
    <property type="entry name" value="DHQ_synth_AroB"/>
</dbReference>
<keyword evidence="10 19" id="KW-0963">Cytoplasm</keyword>
<dbReference type="KEGG" id="rul:UC8_44650"/>
<keyword evidence="14 19" id="KW-0862">Zinc</keyword>
<name>A0A5B9QZ34_9BACT</name>
<keyword evidence="15 19" id="KW-0520">NAD</keyword>
<dbReference type="OrthoDB" id="9806583at2"/>
<dbReference type="Proteomes" id="UP000325286">
    <property type="component" value="Chromosome"/>
</dbReference>
<proteinExistence type="inferred from homology"/>
<keyword evidence="23" id="KW-1185">Reference proteome</keyword>
<evidence type="ECO:0000256" key="14">
    <source>
        <dbReference type="ARBA" id="ARBA00022833"/>
    </source>
</evidence>
<dbReference type="InterPro" id="IPR056179">
    <property type="entry name" value="DHQS_C"/>
</dbReference>
<keyword evidence="16 19" id="KW-0057">Aromatic amino acid biosynthesis</keyword>
<feature type="binding site" evidence="19">
    <location>
        <begin position="78"/>
        <end position="83"/>
    </location>
    <ligand>
        <name>NAD(+)</name>
        <dbReference type="ChEBI" id="CHEBI:57540"/>
    </ligand>
</feature>
<comment type="similarity">
    <text evidence="7 19">Belongs to the sugar phosphate cyclases superfamily. Dehydroquinate synthase family.</text>
</comment>
<comment type="cofactor">
    <cofactor evidence="3">
        <name>Zn(2+)</name>
        <dbReference type="ChEBI" id="CHEBI:29105"/>
    </cofactor>
</comment>
<dbReference type="Pfam" id="PF24621">
    <property type="entry name" value="DHQS_C"/>
    <property type="match status" value="1"/>
</dbReference>
<organism evidence="22 23">
    <name type="scientific">Roseimaritima ulvae</name>
    <dbReference type="NCBI Taxonomy" id="980254"/>
    <lineage>
        <taxon>Bacteria</taxon>
        <taxon>Pseudomonadati</taxon>
        <taxon>Planctomycetota</taxon>
        <taxon>Planctomycetia</taxon>
        <taxon>Pirellulales</taxon>
        <taxon>Pirellulaceae</taxon>
        <taxon>Roseimaritima</taxon>
    </lineage>
</organism>
<comment type="pathway">
    <text evidence="6 19">Metabolic intermediate biosynthesis; chorismate biosynthesis; chorismate from D-erythrose 4-phosphate and phosphoenolpyruvate: step 2/7.</text>
</comment>
<evidence type="ECO:0000256" key="17">
    <source>
        <dbReference type="ARBA" id="ARBA00023239"/>
    </source>
</evidence>
<evidence type="ECO:0000256" key="16">
    <source>
        <dbReference type="ARBA" id="ARBA00023141"/>
    </source>
</evidence>
<keyword evidence="11 19" id="KW-0028">Amino-acid biosynthesis</keyword>
<gene>
    <name evidence="22" type="primary">aroB_2</name>
    <name evidence="19" type="synonym">aroB</name>
    <name evidence="22" type="ORF">UC8_44650</name>
</gene>
<dbReference type="PANTHER" id="PTHR43622">
    <property type="entry name" value="3-DEHYDROQUINATE SYNTHASE"/>
    <property type="match status" value="1"/>
</dbReference>
<comment type="cofactor">
    <cofactor evidence="2 19">
        <name>NAD(+)</name>
        <dbReference type="ChEBI" id="CHEBI:57540"/>
    </cofactor>
</comment>
<comment type="function">
    <text evidence="4 19">Catalyzes the conversion of 3-deoxy-D-arabino-heptulosonate 7-phosphate (DAHP) to dehydroquinate (DHQ).</text>
</comment>
<evidence type="ECO:0000256" key="11">
    <source>
        <dbReference type="ARBA" id="ARBA00022605"/>
    </source>
</evidence>